<keyword evidence="6" id="KW-1185">Reference proteome</keyword>
<protein>
    <submittedName>
        <fullName evidence="5">Uncharacterized protein</fullName>
    </submittedName>
</protein>
<accession>A0ABR2R4N2</accession>
<dbReference type="Proteomes" id="UP001396334">
    <property type="component" value="Unassembled WGS sequence"/>
</dbReference>
<name>A0ABR2R4N2_9ROSI</name>
<comment type="caution">
    <text evidence="5">The sequence shown here is derived from an EMBL/GenBank/DDBJ whole genome shotgun (WGS) entry which is preliminary data.</text>
</comment>
<evidence type="ECO:0000256" key="3">
    <source>
        <dbReference type="ARBA" id="ARBA00023136"/>
    </source>
</evidence>
<dbReference type="EMBL" id="JBBPBN010000026">
    <property type="protein sequence ID" value="KAK9007870.1"/>
    <property type="molecule type" value="Genomic_DNA"/>
</dbReference>
<proteinExistence type="predicted"/>
<organism evidence="5 6">
    <name type="scientific">Hibiscus sabdariffa</name>
    <name type="common">roselle</name>
    <dbReference type="NCBI Taxonomy" id="183260"/>
    <lineage>
        <taxon>Eukaryota</taxon>
        <taxon>Viridiplantae</taxon>
        <taxon>Streptophyta</taxon>
        <taxon>Embryophyta</taxon>
        <taxon>Tracheophyta</taxon>
        <taxon>Spermatophyta</taxon>
        <taxon>Magnoliopsida</taxon>
        <taxon>eudicotyledons</taxon>
        <taxon>Gunneridae</taxon>
        <taxon>Pentapetalae</taxon>
        <taxon>rosids</taxon>
        <taxon>malvids</taxon>
        <taxon>Malvales</taxon>
        <taxon>Malvaceae</taxon>
        <taxon>Malvoideae</taxon>
        <taxon>Hibiscus</taxon>
    </lineage>
</organism>
<evidence type="ECO:0000313" key="5">
    <source>
        <dbReference type="EMBL" id="KAK9007870.1"/>
    </source>
</evidence>
<feature type="transmembrane region" description="Helical" evidence="4">
    <location>
        <begin position="109"/>
        <end position="126"/>
    </location>
</feature>
<keyword evidence="2 4" id="KW-1133">Transmembrane helix</keyword>
<evidence type="ECO:0000313" key="6">
    <source>
        <dbReference type="Proteomes" id="UP001396334"/>
    </source>
</evidence>
<dbReference type="InterPro" id="IPR036640">
    <property type="entry name" value="ABC1_TM_sf"/>
</dbReference>
<reference evidence="5 6" key="1">
    <citation type="journal article" date="2024" name="G3 (Bethesda)">
        <title>Genome assembly of Hibiscus sabdariffa L. provides insights into metabolisms of medicinal natural products.</title>
        <authorList>
            <person name="Kim T."/>
        </authorList>
    </citation>
    <scope>NUCLEOTIDE SEQUENCE [LARGE SCALE GENOMIC DNA]</scope>
    <source>
        <strain evidence="5">TK-2024</strain>
        <tissue evidence="5">Old leaves</tissue>
    </source>
</reference>
<keyword evidence="3 4" id="KW-0472">Membrane</keyword>
<feature type="transmembrane region" description="Helical" evidence="4">
    <location>
        <begin position="45"/>
        <end position="64"/>
    </location>
</feature>
<evidence type="ECO:0000256" key="4">
    <source>
        <dbReference type="SAM" id="Phobius"/>
    </source>
</evidence>
<keyword evidence="1 4" id="KW-0812">Transmembrane</keyword>
<evidence type="ECO:0000256" key="2">
    <source>
        <dbReference type="ARBA" id="ARBA00022989"/>
    </source>
</evidence>
<dbReference type="Gene3D" id="1.20.1560.10">
    <property type="entry name" value="ABC transporter type 1, transmembrane domain"/>
    <property type="match status" value="1"/>
</dbReference>
<sequence>MEETRELDRQNVSLQKIATGSIAAAFGGVSNPFYGFFDKDAEQLVGRYSIISAVIGLLALFLHTRQHTTSMEWSEKHRWQTSGKLYIQCISLKLIATVVSMVVNSRMGLVAWAMMPYHFIGGLVQAKSAKGFAGDRHH</sequence>
<evidence type="ECO:0000256" key="1">
    <source>
        <dbReference type="ARBA" id="ARBA00022692"/>
    </source>
</evidence>
<gene>
    <name evidence="5" type="ORF">V6N11_074785</name>
</gene>